<sequence>MNPDSESDAAAHLELFPSGHSTAASANTVLPEATVRRLTSYLRALDLVNEEQTTVSSQGLAEAAGTNSATLRKDLSLMGTYGRRGVGYDVKLLRELLENTLGLNREWRVMLVGAGNLGRALAGYAGFSSHGFRFVGVVDNNPDLVGMKIHDLDVSSSDKISAIVTEHRANLAVVTVPGAAAQHVVDELVEAGVRNILSFAPVRVTVPAGVTVRRVDVAREIQMLAYFAVAGGGMDK</sequence>
<dbReference type="Pfam" id="PF02629">
    <property type="entry name" value="CoA_binding"/>
    <property type="match status" value="1"/>
</dbReference>
<keyword evidence="1 7" id="KW-0963">Cytoplasm</keyword>
<evidence type="ECO:0000256" key="6">
    <source>
        <dbReference type="ARBA" id="ARBA00023163"/>
    </source>
</evidence>
<dbReference type="GO" id="GO:0005737">
    <property type="term" value="C:cytoplasm"/>
    <property type="evidence" value="ECO:0007669"/>
    <property type="project" value="UniProtKB-SubCell"/>
</dbReference>
<dbReference type="NCBIfam" id="NF003992">
    <property type="entry name" value="PRK05472.2-1"/>
    <property type="match status" value="1"/>
</dbReference>
<dbReference type="Proteomes" id="UP000523863">
    <property type="component" value="Unassembled WGS sequence"/>
</dbReference>
<proteinExistence type="inferred from homology"/>
<dbReference type="NCBIfam" id="NF003989">
    <property type="entry name" value="PRK05472.1-3"/>
    <property type="match status" value="1"/>
</dbReference>
<evidence type="ECO:0000256" key="1">
    <source>
        <dbReference type="ARBA" id="ARBA00022490"/>
    </source>
</evidence>
<dbReference type="InterPro" id="IPR036388">
    <property type="entry name" value="WH-like_DNA-bd_sf"/>
</dbReference>
<keyword evidence="3 7" id="KW-0805">Transcription regulation</keyword>
<comment type="function">
    <text evidence="7">Modulates transcription in response to changes in cellular NADH/NAD(+) redox state.</text>
</comment>
<comment type="subunit">
    <text evidence="7">Homodimer.</text>
</comment>
<dbReference type="InterPro" id="IPR022876">
    <property type="entry name" value="Tscrpt_rep_Rex"/>
</dbReference>
<dbReference type="InterPro" id="IPR009718">
    <property type="entry name" value="Rex_DNA-bd_C_dom"/>
</dbReference>
<dbReference type="PANTHER" id="PTHR35786">
    <property type="entry name" value="REDOX-SENSING TRANSCRIPTIONAL REPRESSOR REX"/>
    <property type="match status" value="1"/>
</dbReference>
<evidence type="ECO:0000259" key="8">
    <source>
        <dbReference type="SMART" id="SM00881"/>
    </source>
</evidence>
<dbReference type="InterPro" id="IPR003781">
    <property type="entry name" value="CoA-bd"/>
</dbReference>
<keyword evidence="4 7" id="KW-0520">NAD</keyword>
<dbReference type="NCBIfam" id="NF003996">
    <property type="entry name" value="PRK05472.2-5"/>
    <property type="match status" value="1"/>
</dbReference>
<feature type="domain" description="CoA-binding" evidence="8">
    <location>
        <begin position="102"/>
        <end position="203"/>
    </location>
</feature>
<keyword evidence="2 7" id="KW-0678">Repressor</keyword>
<dbReference type="GO" id="GO:0051775">
    <property type="term" value="P:response to redox state"/>
    <property type="evidence" value="ECO:0007669"/>
    <property type="project" value="InterPro"/>
</dbReference>
<dbReference type="RefSeq" id="WP_183639693.1">
    <property type="nucleotide sequence ID" value="NZ_JACHBL010000001.1"/>
</dbReference>
<dbReference type="Gene3D" id="3.40.50.720">
    <property type="entry name" value="NAD(P)-binding Rossmann-like Domain"/>
    <property type="match status" value="1"/>
</dbReference>
<dbReference type="HAMAP" id="MF_01131">
    <property type="entry name" value="Rex"/>
    <property type="match status" value="1"/>
</dbReference>
<dbReference type="SUPFAM" id="SSF46785">
    <property type="entry name" value="Winged helix' DNA-binding domain"/>
    <property type="match status" value="1"/>
</dbReference>
<evidence type="ECO:0000256" key="7">
    <source>
        <dbReference type="HAMAP-Rule" id="MF_01131"/>
    </source>
</evidence>
<dbReference type="InterPro" id="IPR036390">
    <property type="entry name" value="WH_DNA-bd_sf"/>
</dbReference>
<accession>A0A7W9D9Z4</accession>
<gene>
    <name evidence="7" type="primary">rex</name>
    <name evidence="9" type="ORF">BKA12_000009</name>
</gene>
<comment type="similarity">
    <text evidence="7">Belongs to the transcriptional regulatory Rex family.</text>
</comment>
<protein>
    <recommendedName>
        <fullName evidence="7">Redox-sensing transcriptional repressor Rex</fullName>
    </recommendedName>
</protein>
<reference evidence="9 10" key="1">
    <citation type="submission" date="2020-08" db="EMBL/GenBank/DDBJ databases">
        <title>Sequencing the genomes of 1000 actinobacteria strains.</title>
        <authorList>
            <person name="Klenk H.-P."/>
        </authorList>
    </citation>
    <scope>NUCLEOTIDE SEQUENCE [LARGE SCALE GENOMIC DNA]</scope>
    <source>
        <strain evidence="9 10">DSM 23694</strain>
    </source>
</reference>
<comment type="subcellular location">
    <subcellularLocation>
        <location evidence="7">Cytoplasm</location>
    </subcellularLocation>
</comment>
<dbReference type="SMART" id="SM00881">
    <property type="entry name" value="CoA_binding"/>
    <property type="match status" value="1"/>
</dbReference>
<evidence type="ECO:0000313" key="9">
    <source>
        <dbReference type="EMBL" id="MBB5596929.1"/>
    </source>
</evidence>
<dbReference type="InterPro" id="IPR058236">
    <property type="entry name" value="Rex_actinobacterial-type"/>
</dbReference>
<keyword evidence="10" id="KW-1185">Reference proteome</keyword>
<dbReference type="GO" id="GO:0045892">
    <property type="term" value="P:negative regulation of DNA-templated transcription"/>
    <property type="evidence" value="ECO:0007669"/>
    <property type="project" value="InterPro"/>
</dbReference>
<comment type="caution">
    <text evidence="7">Lacks conserved residue(s) required for the propagation of feature annotation.</text>
</comment>
<evidence type="ECO:0000313" key="10">
    <source>
        <dbReference type="Proteomes" id="UP000523863"/>
    </source>
</evidence>
<keyword evidence="5 7" id="KW-0238">DNA-binding</keyword>
<keyword evidence="6 7" id="KW-0804">Transcription</keyword>
<dbReference type="NCBIfam" id="NF003993">
    <property type="entry name" value="PRK05472.2-2"/>
    <property type="match status" value="1"/>
</dbReference>
<evidence type="ECO:0000256" key="4">
    <source>
        <dbReference type="ARBA" id="ARBA00023027"/>
    </source>
</evidence>
<dbReference type="GO" id="GO:0003700">
    <property type="term" value="F:DNA-binding transcription factor activity"/>
    <property type="evidence" value="ECO:0007669"/>
    <property type="project" value="UniProtKB-UniRule"/>
</dbReference>
<feature type="binding site" evidence="7">
    <location>
        <begin position="113"/>
        <end position="118"/>
    </location>
    <ligand>
        <name>NAD(+)</name>
        <dbReference type="ChEBI" id="CHEBI:57540"/>
    </ligand>
</feature>
<evidence type="ECO:0000256" key="2">
    <source>
        <dbReference type="ARBA" id="ARBA00022491"/>
    </source>
</evidence>
<dbReference type="AlphaFoldDB" id="A0A7W9D9Z4"/>
<evidence type="ECO:0000256" key="3">
    <source>
        <dbReference type="ARBA" id="ARBA00023015"/>
    </source>
</evidence>
<dbReference type="PANTHER" id="PTHR35786:SF1">
    <property type="entry name" value="REDOX-SENSING TRANSCRIPTIONAL REPRESSOR REX 1"/>
    <property type="match status" value="1"/>
</dbReference>
<comment type="caution">
    <text evidence="9">The sequence shown here is derived from an EMBL/GenBank/DDBJ whole genome shotgun (WGS) entry which is preliminary data.</text>
</comment>
<dbReference type="NCBIfam" id="NF003995">
    <property type="entry name" value="PRK05472.2-4"/>
    <property type="match status" value="1"/>
</dbReference>
<dbReference type="SUPFAM" id="SSF51735">
    <property type="entry name" value="NAD(P)-binding Rossmann-fold domains"/>
    <property type="match status" value="1"/>
</dbReference>
<organism evidence="9 10">
    <name type="scientific">Neomicrococcus lactis</name>
    <dbReference type="NCBI Taxonomy" id="732241"/>
    <lineage>
        <taxon>Bacteria</taxon>
        <taxon>Bacillati</taxon>
        <taxon>Actinomycetota</taxon>
        <taxon>Actinomycetes</taxon>
        <taxon>Micrococcales</taxon>
        <taxon>Micrococcaceae</taxon>
        <taxon>Neomicrococcus</taxon>
    </lineage>
</organism>
<dbReference type="GO" id="GO:0003677">
    <property type="term" value="F:DNA binding"/>
    <property type="evidence" value="ECO:0007669"/>
    <property type="project" value="UniProtKB-UniRule"/>
</dbReference>
<dbReference type="Gene3D" id="1.10.10.10">
    <property type="entry name" value="Winged helix-like DNA-binding domain superfamily/Winged helix DNA-binding domain"/>
    <property type="match status" value="1"/>
</dbReference>
<dbReference type="EMBL" id="JACHBL010000001">
    <property type="protein sequence ID" value="MBB5596929.1"/>
    <property type="molecule type" value="Genomic_DNA"/>
</dbReference>
<name>A0A7W9D9Z4_9MICC</name>
<dbReference type="NCBIfam" id="NF003994">
    <property type="entry name" value="PRK05472.2-3"/>
    <property type="match status" value="1"/>
</dbReference>
<evidence type="ECO:0000256" key="5">
    <source>
        <dbReference type="ARBA" id="ARBA00023125"/>
    </source>
</evidence>
<dbReference type="Pfam" id="PF06971">
    <property type="entry name" value="Put_DNA-bind_N"/>
    <property type="match status" value="1"/>
</dbReference>
<dbReference type="InterPro" id="IPR036291">
    <property type="entry name" value="NAD(P)-bd_dom_sf"/>
</dbReference>